<dbReference type="Gene3D" id="3.30.470.20">
    <property type="entry name" value="ATP-grasp fold, B domain"/>
    <property type="match status" value="1"/>
</dbReference>
<evidence type="ECO:0000256" key="10">
    <source>
        <dbReference type="PROSITE-ProRule" id="PRU00409"/>
    </source>
</evidence>
<dbReference type="GO" id="GO:0005737">
    <property type="term" value="C:cytoplasm"/>
    <property type="evidence" value="ECO:0007669"/>
    <property type="project" value="TreeGrafter"/>
</dbReference>
<dbReference type="PROSITE" id="PS50975">
    <property type="entry name" value="ATP_GRASP"/>
    <property type="match status" value="1"/>
</dbReference>
<name>A0AAN9LA40_CANGL</name>
<keyword evidence="13" id="KW-1185">Reference proteome</keyword>
<keyword evidence="4" id="KW-0808">Transferase</keyword>
<dbReference type="Proteomes" id="UP001367508">
    <property type="component" value="Unassembled WGS sequence"/>
</dbReference>
<dbReference type="InterPro" id="IPR040464">
    <property type="entry name" value="InsP(3)kin_ATP-grasp"/>
</dbReference>
<evidence type="ECO:0000256" key="5">
    <source>
        <dbReference type="ARBA" id="ARBA00022723"/>
    </source>
</evidence>
<organism evidence="12 13">
    <name type="scientific">Canavalia gladiata</name>
    <name type="common">Sword bean</name>
    <name type="synonym">Dolichos gladiatus</name>
    <dbReference type="NCBI Taxonomy" id="3824"/>
    <lineage>
        <taxon>Eukaryota</taxon>
        <taxon>Viridiplantae</taxon>
        <taxon>Streptophyta</taxon>
        <taxon>Embryophyta</taxon>
        <taxon>Tracheophyta</taxon>
        <taxon>Spermatophyta</taxon>
        <taxon>Magnoliopsida</taxon>
        <taxon>eudicotyledons</taxon>
        <taxon>Gunneridae</taxon>
        <taxon>Pentapetalae</taxon>
        <taxon>rosids</taxon>
        <taxon>fabids</taxon>
        <taxon>Fabales</taxon>
        <taxon>Fabaceae</taxon>
        <taxon>Papilionoideae</taxon>
        <taxon>50 kb inversion clade</taxon>
        <taxon>NPAAA clade</taxon>
        <taxon>indigoferoid/millettioid clade</taxon>
        <taxon>Phaseoleae</taxon>
        <taxon>Canavalia</taxon>
    </lineage>
</organism>
<keyword evidence="5" id="KW-0479">Metal-binding</keyword>
<reference evidence="12 13" key="1">
    <citation type="submission" date="2024-01" db="EMBL/GenBank/DDBJ databases">
        <title>The genomes of 5 underutilized Papilionoideae crops provide insights into root nodulation and disease resistanc.</title>
        <authorList>
            <person name="Jiang F."/>
        </authorList>
    </citation>
    <scope>NUCLEOTIDE SEQUENCE [LARGE SCALE GENOMIC DNA]</scope>
    <source>
        <strain evidence="12">LVBAO_FW01</strain>
        <tissue evidence="12">Leaves</tissue>
    </source>
</reference>
<dbReference type="GO" id="GO:0000287">
    <property type="term" value="F:magnesium ion binding"/>
    <property type="evidence" value="ECO:0007669"/>
    <property type="project" value="InterPro"/>
</dbReference>
<evidence type="ECO:0000313" key="13">
    <source>
        <dbReference type="Proteomes" id="UP001367508"/>
    </source>
</evidence>
<dbReference type="SUPFAM" id="SSF56059">
    <property type="entry name" value="Glutathione synthetase ATP-binding domain-like"/>
    <property type="match status" value="1"/>
</dbReference>
<keyword evidence="6 10" id="KW-0547">Nucleotide-binding</keyword>
<dbReference type="InterPro" id="IPR008656">
    <property type="entry name" value="Inositol_tetrakis-P_1-kinase"/>
</dbReference>
<evidence type="ECO:0000256" key="4">
    <source>
        <dbReference type="ARBA" id="ARBA00022679"/>
    </source>
</evidence>
<dbReference type="PANTHER" id="PTHR14217">
    <property type="entry name" value="INOSITOL-TETRAKISPHOSPHATE 1-KINASE"/>
    <property type="match status" value="1"/>
</dbReference>
<evidence type="ECO:0000256" key="2">
    <source>
        <dbReference type="ARBA" id="ARBA00009601"/>
    </source>
</evidence>
<dbReference type="GO" id="GO:0005524">
    <property type="term" value="F:ATP binding"/>
    <property type="evidence" value="ECO:0007669"/>
    <property type="project" value="UniProtKB-UniRule"/>
</dbReference>
<dbReference type="Pfam" id="PF05770">
    <property type="entry name" value="Ins134_P3_kin"/>
    <property type="match status" value="1"/>
</dbReference>
<dbReference type="GO" id="GO:0047325">
    <property type="term" value="F:inositol-3,4,5,6-tetrakisphosphate 1-kinase activity"/>
    <property type="evidence" value="ECO:0007669"/>
    <property type="project" value="InterPro"/>
</dbReference>
<comment type="caution">
    <text evidence="12">The sequence shown here is derived from an EMBL/GenBank/DDBJ whole genome shotgun (WGS) entry which is preliminary data.</text>
</comment>
<protein>
    <recommendedName>
        <fullName evidence="11">ATP-grasp domain-containing protein</fullName>
    </recommendedName>
</protein>
<comment type="subunit">
    <text evidence="3">Monomer.</text>
</comment>
<keyword evidence="9" id="KW-0460">Magnesium</keyword>
<proteinExistence type="inferred from homology"/>
<dbReference type="EMBL" id="JAYMYQ010000005">
    <property type="protein sequence ID" value="KAK7330493.1"/>
    <property type="molecule type" value="Genomic_DNA"/>
</dbReference>
<comment type="similarity">
    <text evidence="2">Belongs to the ITPK1 family.</text>
</comment>
<gene>
    <name evidence="12" type="ORF">VNO77_24688</name>
</gene>
<dbReference type="Pfam" id="PF17927">
    <property type="entry name" value="Ins134_P3_kin_N"/>
    <property type="match status" value="1"/>
</dbReference>
<dbReference type="GO" id="GO:0052726">
    <property type="term" value="F:inositol-1,3,4-trisphosphate 5-kinase activity"/>
    <property type="evidence" value="ECO:0007669"/>
    <property type="project" value="InterPro"/>
</dbReference>
<dbReference type="InterPro" id="IPR011761">
    <property type="entry name" value="ATP-grasp"/>
</dbReference>
<comment type="cofactor">
    <cofactor evidence="1">
        <name>Mg(2+)</name>
        <dbReference type="ChEBI" id="CHEBI:18420"/>
    </cofactor>
</comment>
<evidence type="ECO:0000256" key="6">
    <source>
        <dbReference type="ARBA" id="ARBA00022741"/>
    </source>
</evidence>
<dbReference type="GO" id="GO:0052725">
    <property type="term" value="F:inositol-1,3,4-trisphosphate 6-kinase activity"/>
    <property type="evidence" value="ECO:0007669"/>
    <property type="project" value="InterPro"/>
</dbReference>
<evidence type="ECO:0000256" key="8">
    <source>
        <dbReference type="ARBA" id="ARBA00022840"/>
    </source>
</evidence>
<sequence length="417" mass="47222">MLIERAVFVRSNFEILLSFDNLSAQSIAINSEDVSLATTIVSVFILSCRLVYPSCSQCDIEIRGKFDPHYYGDFQFLIVMVLMSVLFNQALHLYRRKYSATPTKTDMSESKVAAAERFCVGYALQPKKVETFIQPSLLDNAKQHGIDLVPIHATIPLREQGPFHCIIHKLHTQNWNQQLREFSAKHPNTIIIDPPELVNRLHNRVSMLEAVTHLQISFENATVGVPKQVVVNEPEAFDFDRIEEMGLRFPVIAKPLMADGSADSHKLCLVFDRDGFNALTVPTVLQEFVNHGGIVFKIYVAGQSVNCVKRKSLADISEEKLRTLKGALPFCRVSNLSEEEDVENAEMPPQSLIGELARALREALGLNLFNVDVIRDAKDRRRYFVIDINYFPGYAKMPSYEPFITNFLLDVLRTKTA</sequence>
<evidence type="ECO:0000256" key="1">
    <source>
        <dbReference type="ARBA" id="ARBA00001946"/>
    </source>
</evidence>
<feature type="domain" description="ATP-grasp" evidence="11">
    <location>
        <begin position="215"/>
        <end position="417"/>
    </location>
</feature>
<keyword evidence="8 10" id="KW-0067">ATP-binding</keyword>
<evidence type="ECO:0000259" key="11">
    <source>
        <dbReference type="PROSITE" id="PS50975"/>
    </source>
</evidence>
<evidence type="ECO:0000256" key="7">
    <source>
        <dbReference type="ARBA" id="ARBA00022777"/>
    </source>
</evidence>
<accession>A0AAN9LA40</accession>
<dbReference type="PANTHER" id="PTHR14217:SF40">
    <property type="entry name" value="INOSITOL-TETRAKISPHOSPHATE 1-KINASE 2"/>
    <property type="match status" value="1"/>
</dbReference>
<evidence type="ECO:0000313" key="12">
    <source>
        <dbReference type="EMBL" id="KAK7330493.1"/>
    </source>
</evidence>
<keyword evidence="7" id="KW-0418">Kinase</keyword>
<dbReference type="GO" id="GO:0032957">
    <property type="term" value="P:inositol trisphosphate metabolic process"/>
    <property type="evidence" value="ECO:0007669"/>
    <property type="project" value="InterPro"/>
</dbReference>
<evidence type="ECO:0000256" key="9">
    <source>
        <dbReference type="ARBA" id="ARBA00022842"/>
    </source>
</evidence>
<dbReference type="InterPro" id="IPR041429">
    <property type="entry name" value="ITPK1_N"/>
</dbReference>
<evidence type="ECO:0000256" key="3">
    <source>
        <dbReference type="ARBA" id="ARBA00011245"/>
    </source>
</evidence>
<dbReference type="AlphaFoldDB" id="A0AAN9LA40"/>